<dbReference type="OrthoDB" id="125363at2759"/>
<organism evidence="2">
    <name type="scientific">Cyprideis torosa</name>
    <dbReference type="NCBI Taxonomy" id="163714"/>
    <lineage>
        <taxon>Eukaryota</taxon>
        <taxon>Metazoa</taxon>
        <taxon>Ecdysozoa</taxon>
        <taxon>Arthropoda</taxon>
        <taxon>Crustacea</taxon>
        <taxon>Oligostraca</taxon>
        <taxon>Ostracoda</taxon>
        <taxon>Podocopa</taxon>
        <taxon>Podocopida</taxon>
        <taxon>Cytherocopina</taxon>
        <taxon>Cytheroidea</taxon>
        <taxon>Cytherideidae</taxon>
        <taxon>Cyprideis</taxon>
    </lineage>
</organism>
<name>A0A7R8W3J8_9CRUS</name>
<dbReference type="PANTHER" id="PTHR22625:SF44">
    <property type="entry name" value="PLEXIN-B"/>
    <property type="match status" value="1"/>
</dbReference>
<dbReference type="GO" id="GO:0007162">
    <property type="term" value="P:negative regulation of cell adhesion"/>
    <property type="evidence" value="ECO:0007669"/>
    <property type="project" value="TreeGrafter"/>
</dbReference>
<feature type="domain" description="Plexin TIG" evidence="1">
    <location>
        <begin position="42"/>
        <end position="125"/>
    </location>
</feature>
<dbReference type="PANTHER" id="PTHR22625">
    <property type="entry name" value="PLEXIN"/>
    <property type="match status" value="1"/>
</dbReference>
<dbReference type="GO" id="GO:0017154">
    <property type="term" value="F:semaphorin receptor activity"/>
    <property type="evidence" value="ECO:0007669"/>
    <property type="project" value="InterPro"/>
</dbReference>
<dbReference type="GO" id="GO:0005886">
    <property type="term" value="C:plasma membrane"/>
    <property type="evidence" value="ECO:0007669"/>
    <property type="project" value="TreeGrafter"/>
</dbReference>
<evidence type="ECO:0000259" key="1">
    <source>
        <dbReference type="Pfam" id="PF17960"/>
    </source>
</evidence>
<dbReference type="InterPro" id="IPR031148">
    <property type="entry name" value="Plexin"/>
</dbReference>
<dbReference type="InterPro" id="IPR013783">
    <property type="entry name" value="Ig-like_fold"/>
</dbReference>
<dbReference type="GO" id="GO:0030334">
    <property type="term" value="P:regulation of cell migration"/>
    <property type="evidence" value="ECO:0007669"/>
    <property type="project" value="TreeGrafter"/>
</dbReference>
<reference evidence="2" key="1">
    <citation type="submission" date="2020-11" db="EMBL/GenBank/DDBJ databases">
        <authorList>
            <person name="Tran Van P."/>
        </authorList>
    </citation>
    <scope>NUCLEOTIDE SEQUENCE</scope>
</reference>
<dbReference type="InterPro" id="IPR041019">
    <property type="entry name" value="TIG1_plexin"/>
</dbReference>
<sequence>MRARLQMRCTIRGACRNATHGSPRWLNFGSGQQCIDFEQVVPDRIPIKESVTVQLTIRTLPSLPRGAKYQCVFGTAKPIDAVVTSFGLSCLTPSLRSRPQISPGEDHALVPLSVRSSETNKDFVSRAGRRTHLVSGSSCSSGSSCLAHAMLPSSDTSRPLAACRRRKLMHRTKSRKDQCLLQIQVHHPVVVNGEGVCQSTS</sequence>
<dbReference type="EMBL" id="OB660321">
    <property type="protein sequence ID" value="CAD7224165.1"/>
    <property type="molecule type" value="Genomic_DNA"/>
</dbReference>
<evidence type="ECO:0000313" key="2">
    <source>
        <dbReference type="EMBL" id="CAD7224165.1"/>
    </source>
</evidence>
<dbReference type="AlphaFoldDB" id="A0A7R8W3J8"/>
<proteinExistence type="predicted"/>
<dbReference type="GO" id="GO:0050772">
    <property type="term" value="P:positive regulation of axonogenesis"/>
    <property type="evidence" value="ECO:0007669"/>
    <property type="project" value="TreeGrafter"/>
</dbReference>
<protein>
    <recommendedName>
        <fullName evidence="1">Plexin TIG domain-containing protein</fullName>
    </recommendedName>
</protein>
<dbReference type="GO" id="GO:0008360">
    <property type="term" value="P:regulation of cell shape"/>
    <property type="evidence" value="ECO:0007669"/>
    <property type="project" value="TreeGrafter"/>
</dbReference>
<dbReference type="Pfam" id="PF17960">
    <property type="entry name" value="TIG_plexin"/>
    <property type="match status" value="1"/>
</dbReference>
<gene>
    <name evidence="2" type="ORF">CTOB1V02_LOCUS2135</name>
</gene>
<accession>A0A7R8W3J8</accession>
<dbReference type="GO" id="GO:0002116">
    <property type="term" value="C:semaphorin receptor complex"/>
    <property type="evidence" value="ECO:0007669"/>
    <property type="project" value="TreeGrafter"/>
</dbReference>
<dbReference type="GO" id="GO:0008045">
    <property type="term" value="P:motor neuron axon guidance"/>
    <property type="evidence" value="ECO:0007669"/>
    <property type="project" value="TreeGrafter"/>
</dbReference>
<dbReference type="GO" id="GO:0097374">
    <property type="term" value="P:sensory neuron axon guidance"/>
    <property type="evidence" value="ECO:0007669"/>
    <property type="project" value="TreeGrafter"/>
</dbReference>
<dbReference type="Gene3D" id="2.60.40.10">
    <property type="entry name" value="Immunoglobulins"/>
    <property type="match status" value="1"/>
</dbReference>